<evidence type="ECO:0000313" key="1">
    <source>
        <dbReference type="EMBL" id="GBP35328.1"/>
    </source>
</evidence>
<dbReference type="STRING" id="151549.A0A4C1V8U3"/>
<name>A0A4C1V8U3_EUMVA</name>
<dbReference type="AlphaFoldDB" id="A0A4C1V8U3"/>
<keyword evidence="2" id="KW-1185">Reference proteome</keyword>
<accession>A0A4C1V8U3</accession>
<gene>
    <name evidence="1" type="ORF">EVAR_20701_1</name>
</gene>
<organism evidence="1 2">
    <name type="scientific">Eumeta variegata</name>
    <name type="common">Bagworm moth</name>
    <name type="synonym">Eumeta japonica</name>
    <dbReference type="NCBI Taxonomy" id="151549"/>
    <lineage>
        <taxon>Eukaryota</taxon>
        <taxon>Metazoa</taxon>
        <taxon>Ecdysozoa</taxon>
        <taxon>Arthropoda</taxon>
        <taxon>Hexapoda</taxon>
        <taxon>Insecta</taxon>
        <taxon>Pterygota</taxon>
        <taxon>Neoptera</taxon>
        <taxon>Endopterygota</taxon>
        <taxon>Lepidoptera</taxon>
        <taxon>Glossata</taxon>
        <taxon>Ditrysia</taxon>
        <taxon>Tineoidea</taxon>
        <taxon>Psychidae</taxon>
        <taxon>Oiketicinae</taxon>
        <taxon>Eumeta</taxon>
    </lineage>
</organism>
<protein>
    <submittedName>
        <fullName evidence="1">Uncharacterized protein</fullName>
    </submittedName>
</protein>
<reference evidence="1 2" key="1">
    <citation type="journal article" date="2019" name="Commun. Biol.">
        <title>The bagworm genome reveals a unique fibroin gene that provides high tensile strength.</title>
        <authorList>
            <person name="Kono N."/>
            <person name="Nakamura H."/>
            <person name="Ohtoshi R."/>
            <person name="Tomita M."/>
            <person name="Numata K."/>
            <person name="Arakawa K."/>
        </authorList>
    </citation>
    <scope>NUCLEOTIDE SEQUENCE [LARGE SCALE GENOMIC DNA]</scope>
</reference>
<comment type="caution">
    <text evidence="1">The sequence shown here is derived from an EMBL/GenBank/DDBJ whole genome shotgun (WGS) entry which is preliminary data.</text>
</comment>
<sequence>MMEKCLNFLKEYKDESLTKVLIAARDIAEQTEMILKFEPIRARKKKKMFSYENEDNAPTDSEILFRTNVFYPMLDTAINSIETRFMQLSIINDSWNFLYDLNKTNDNLKEACLKLEKILTHDDKCDISGLDLSREIICLQVFKY</sequence>
<proteinExistence type="predicted"/>
<evidence type="ECO:0000313" key="2">
    <source>
        <dbReference type="Proteomes" id="UP000299102"/>
    </source>
</evidence>
<dbReference type="EMBL" id="BGZK01000302">
    <property type="protein sequence ID" value="GBP35328.1"/>
    <property type="molecule type" value="Genomic_DNA"/>
</dbReference>
<dbReference type="Proteomes" id="UP000299102">
    <property type="component" value="Unassembled WGS sequence"/>
</dbReference>
<dbReference type="OrthoDB" id="7681714at2759"/>